<name>A0ABN7PDS7_TIMPD</name>
<evidence type="ECO:0000256" key="3">
    <source>
        <dbReference type="ARBA" id="ARBA00022475"/>
    </source>
</evidence>
<evidence type="ECO:0000256" key="2">
    <source>
        <dbReference type="ARBA" id="ARBA00010532"/>
    </source>
</evidence>
<keyword evidence="6" id="KW-0472">Membrane</keyword>
<keyword evidence="5" id="KW-1133">Transmembrane helix</keyword>
<gene>
    <name evidence="8" type="ORF">TPAB3V08_LOCUS10638</name>
</gene>
<comment type="subcellular location">
    <subcellularLocation>
        <location evidence="1">Cell membrane</location>
    </subcellularLocation>
</comment>
<organism evidence="8 9">
    <name type="scientific">Timema podura</name>
    <name type="common">Walking stick</name>
    <dbReference type="NCBI Taxonomy" id="61482"/>
    <lineage>
        <taxon>Eukaryota</taxon>
        <taxon>Metazoa</taxon>
        <taxon>Ecdysozoa</taxon>
        <taxon>Arthropoda</taxon>
        <taxon>Hexapoda</taxon>
        <taxon>Insecta</taxon>
        <taxon>Pterygota</taxon>
        <taxon>Neoptera</taxon>
        <taxon>Polyneoptera</taxon>
        <taxon>Phasmatodea</taxon>
        <taxon>Timematodea</taxon>
        <taxon>Timematoidea</taxon>
        <taxon>Timematidae</taxon>
        <taxon>Timema</taxon>
    </lineage>
</organism>
<dbReference type="Pfam" id="PF01130">
    <property type="entry name" value="CD36"/>
    <property type="match status" value="1"/>
</dbReference>
<evidence type="ECO:0000256" key="5">
    <source>
        <dbReference type="ARBA" id="ARBA00022989"/>
    </source>
</evidence>
<evidence type="ECO:0008006" key="10">
    <source>
        <dbReference type="Google" id="ProtNLM"/>
    </source>
</evidence>
<keyword evidence="3" id="KW-1003">Cell membrane</keyword>
<evidence type="ECO:0000256" key="6">
    <source>
        <dbReference type="ARBA" id="ARBA00023136"/>
    </source>
</evidence>
<accession>A0ABN7PDS7</accession>
<sequence length="133" mass="15233">MASPEYQTYAKGLNPSKEKHEAFLEIEPANLSTLYITFLSRYHPIVSDPPCIKYSSGDHYEIRTLWCLLQKSGLLLHAANRIQLNIFMINIPELDLLRNVSEGLFPVMWIDEVRPNLLRPSCCLSGYSGHIRV</sequence>
<reference evidence="8" key="1">
    <citation type="submission" date="2021-03" db="EMBL/GenBank/DDBJ databases">
        <authorList>
            <person name="Tran Van P."/>
        </authorList>
    </citation>
    <scope>NUCLEOTIDE SEQUENCE</scope>
</reference>
<dbReference type="Proteomes" id="UP001153148">
    <property type="component" value="Unassembled WGS sequence"/>
</dbReference>
<evidence type="ECO:0000313" key="8">
    <source>
        <dbReference type="EMBL" id="CAG2063691.1"/>
    </source>
</evidence>
<proteinExistence type="inferred from homology"/>
<keyword evidence="7" id="KW-0325">Glycoprotein</keyword>
<comment type="similarity">
    <text evidence="2">Belongs to the CD36 family.</text>
</comment>
<comment type="caution">
    <text evidence="8">The sequence shown here is derived from an EMBL/GenBank/DDBJ whole genome shotgun (WGS) entry which is preliminary data.</text>
</comment>
<evidence type="ECO:0000313" key="9">
    <source>
        <dbReference type="Proteomes" id="UP001153148"/>
    </source>
</evidence>
<dbReference type="InterPro" id="IPR002159">
    <property type="entry name" value="CD36_fam"/>
</dbReference>
<evidence type="ECO:0000256" key="1">
    <source>
        <dbReference type="ARBA" id="ARBA00004236"/>
    </source>
</evidence>
<protein>
    <recommendedName>
        <fullName evidence="10">Maturase K</fullName>
    </recommendedName>
</protein>
<keyword evidence="9" id="KW-1185">Reference proteome</keyword>
<evidence type="ECO:0000256" key="4">
    <source>
        <dbReference type="ARBA" id="ARBA00022692"/>
    </source>
</evidence>
<keyword evidence="4" id="KW-0812">Transmembrane</keyword>
<evidence type="ECO:0000256" key="7">
    <source>
        <dbReference type="ARBA" id="ARBA00023180"/>
    </source>
</evidence>
<dbReference type="EMBL" id="CAJPIN010028244">
    <property type="protein sequence ID" value="CAG2063691.1"/>
    <property type="molecule type" value="Genomic_DNA"/>
</dbReference>